<keyword evidence="9 11" id="KW-0472">Membrane</keyword>
<keyword evidence="8 11" id="KW-0333">Golgi apparatus</keyword>
<keyword evidence="6 11" id="KW-0931">ER-Golgi transport</keyword>
<evidence type="ECO:0000256" key="11">
    <source>
        <dbReference type="PIRNR" id="PIRNR016478"/>
    </source>
</evidence>
<evidence type="ECO:0000256" key="9">
    <source>
        <dbReference type="ARBA" id="ARBA00023136"/>
    </source>
</evidence>
<evidence type="ECO:0000256" key="1">
    <source>
        <dbReference type="ARBA" id="ARBA00004255"/>
    </source>
</evidence>
<name>A0AAF0EV11_9BASI</name>
<sequence length="314" mass="32907">MSVDPATFEIQSLYYQNAYAGCIALARRSAPSGIVDDVSLLQLAYAARAAVALRDFAQARQLIGDQAESPLAMSVLLLADYMEASQGGDTVDAQSVLDQLQSLLDLAEPGELASEMIRYNVGLALFTSGNAELALETLGVTGAGGSRELECVALGVHILLAIHRVDLAEKEYMAVRQWGDDSLLVQFMEAWIGLVRGGRATQQAYYVYDELSQSSTVANTANMVPSLVGKAVANAALGDSRGARAVADEAAAFDPADAAVASDQAVFTALAGDASAAEFDAKEAALHTHAPHAPLAVDWAARQAELDQAIASFA</sequence>
<dbReference type="InterPro" id="IPR006822">
    <property type="entry name" value="Coatomer_esu"/>
</dbReference>
<evidence type="ECO:0000256" key="6">
    <source>
        <dbReference type="ARBA" id="ARBA00022892"/>
    </source>
</evidence>
<dbReference type="EMBL" id="CP119958">
    <property type="protein sequence ID" value="WFD37461.1"/>
    <property type="molecule type" value="Genomic_DNA"/>
</dbReference>
<dbReference type="GO" id="GO:0030126">
    <property type="term" value="C:COPI vesicle coat"/>
    <property type="evidence" value="ECO:0007669"/>
    <property type="project" value="TreeGrafter"/>
</dbReference>
<dbReference type="GO" id="GO:0015031">
    <property type="term" value="P:protein transport"/>
    <property type="evidence" value="ECO:0007669"/>
    <property type="project" value="UniProtKB-UniRule"/>
</dbReference>
<evidence type="ECO:0000313" key="12">
    <source>
        <dbReference type="EMBL" id="WFD37461.1"/>
    </source>
</evidence>
<evidence type="ECO:0000256" key="2">
    <source>
        <dbReference type="ARBA" id="ARBA00004347"/>
    </source>
</evidence>
<dbReference type="Proteomes" id="UP001217754">
    <property type="component" value="Chromosome 1"/>
</dbReference>
<dbReference type="PIRSF" id="PIRSF016478">
    <property type="entry name" value="Coatomer_esu"/>
    <property type="match status" value="1"/>
</dbReference>
<evidence type="ECO:0000256" key="4">
    <source>
        <dbReference type="ARBA" id="ARBA00022448"/>
    </source>
</evidence>
<evidence type="ECO:0000256" key="10">
    <source>
        <dbReference type="ARBA" id="ARBA00023329"/>
    </source>
</evidence>
<dbReference type="GeneID" id="85224054"/>
<keyword evidence="4 11" id="KW-0813">Transport</keyword>
<gene>
    <name evidence="12" type="ORF">MJAP1_000405</name>
</gene>
<evidence type="ECO:0000256" key="8">
    <source>
        <dbReference type="ARBA" id="ARBA00023034"/>
    </source>
</evidence>
<keyword evidence="5 11" id="KW-0963">Cytoplasm</keyword>
<dbReference type="GO" id="GO:0006888">
    <property type="term" value="P:endoplasmic reticulum to Golgi vesicle-mediated transport"/>
    <property type="evidence" value="ECO:0007669"/>
    <property type="project" value="TreeGrafter"/>
</dbReference>
<evidence type="ECO:0000256" key="5">
    <source>
        <dbReference type="ARBA" id="ARBA00022490"/>
    </source>
</evidence>
<comment type="function">
    <text evidence="11">The coatomer is a cytosolic protein complex that binds to dilysine motifs and reversibly associates with Golgi non-clathrin-coated vesicles, which further mediate biosynthetic protein transport from the ER, via the Golgi up to the trans Golgi network. The coatomer complex is required for budding from Golgi membranes, and is essential for the retrograde Golgi-to-ER transport of dilysine-tagged proteins.</text>
</comment>
<dbReference type="GO" id="GO:0000139">
    <property type="term" value="C:Golgi membrane"/>
    <property type="evidence" value="ECO:0007669"/>
    <property type="project" value="UniProtKB-SubCell"/>
</dbReference>
<evidence type="ECO:0000256" key="3">
    <source>
        <dbReference type="ARBA" id="ARBA00008827"/>
    </source>
</evidence>
<dbReference type="Gene3D" id="1.25.40.10">
    <property type="entry name" value="Tetratricopeptide repeat domain"/>
    <property type="match status" value="1"/>
</dbReference>
<protein>
    <recommendedName>
        <fullName evidence="11">Coatomer subunit epsilon</fullName>
    </recommendedName>
</protein>
<reference evidence="12" key="1">
    <citation type="submission" date="2023-03" db="EMBL/GenBank/DDBJ databases">
        <title>Mating type loci evolution in Malassezia.</title>
        <authorList>
            <person name="Coelho M.A."/>
        </authorList>
    </citation>
    <scope>NUCLEOTIDE SEQUENCE</scope>
    <source>
        <strain evidence="12">CBS 9431</strain>
    </source>
</reference>
<dbReference type="RefSeq" id="XP_060120358.1">
    <property type="nucleotide sequence ID" value="XM_060264375.1"/>
</dbReference>
<comment type="subcellular location">
    <subcellularLocation>
        <location evidence="2">Cytoplasmic vesicle</location>
        <location evidence="2">COPI-coated vesicle membrane</location>
        <topology evidence="2">Peripheral membrane protein</topology>
        <orientation evidence="2">Cytoplasmic side</orientation>
    </subcellularLocation>
    <subcellularLocation>
        <location evidence="1">Golgi apparatus membrane</location>
        <topology evidence="1">Peripheral membrane protein</topology>
        <orientation evidence="1">Cytoplasmic side</orientation>
    </subcellularLocation>
</comment>
<dbReference type="GO" id="GO:0006890">
    <property type="term" value="P:retrograde vesicle-mediated transport, Golgi to endoplasmic reticulum"/>
    <property type="evidence" value="ECO:0007669"/>
    <property type="project" value="UniProtKB-UniRule"/>
</dbReference>
<comment type="similarity">
    <text evidence="3 11">Belongs to the COPE family.</text>
</comment>
<dbReference type="GO" id="GO:0006891">
    <property type="term" value="P:intra-Golgi vesicle-mediated transport"/>
    <property type="evidence" value="ECO:0007669"/>
    <property type="project" value="TreeGrafter"/>
</dbReference>
<accession>A0AAF0EV11</accession>
<dbReference type="GO" id="GO:0005198">
    <property type="term" value="F:structural molecule activity"/>
    <property type="evidence" value="ECO:0007669"/>
    <property type="project" value="UniProtKB-UniRule"/>
</dbReference>
<evidence type="ECO:0000256" key="7">
    <source>
        <dbReference type="ARBA" id="ARBA00022927"/>
    </source>
</evidence>
<keyword evidence="13" id="KW-1185">Reference proteome</keyword>
<keyword evidence="7 11" id="KW-0653">Protein transport</keyword>
<dbReference type="PANTHER" id="PTHR10805">
    <property type="entry name" value="COATOMER SUBUNIT EPSILON"/>
    <property type="match status" value="1"/>
</dbReference>
<dbReference type="Pfam" id="PF04733">
    <property type="entry name" value="Coatomer_E"/>
    <property type="match status" value="1"/>
</dbReference>
<proteinExistence type="inferred from homology"/>
<organism evidence="12 13">
    <name type="scientific">Malassezia japonica</name>
    <dbReference type="NCBI Taxonomy" id="223818"/>
    <lineage>
        <taxon>Eukaryota</taxon>
        <taxon>Fungi</taxon>
        <taxon>Dikarya</taxon>
        <taxon>Basidiomycota</taxon>
        <taxon>Ustilaginomycotina</taxon>
        <taxon>Malasseziomycetes</taxon>
        <taxon>Malasseziales</taxon>
        <taxon>Malasseziaceae</taxon>
        <taxon>Malassezia</taxon>
    </lineage>
</organism>
<dbReference type="AlphaFoldDB" id="A0AAF0EV11"/>
<dbReference type="InterPro" id="IPR011990">
    <property type="entry name" value="TPR-like_helical_dom_sf"/>
</dbReference>
<dbReference type="PANTHER" id="PTHR10805:SF0">
    <property type="entry name" value="COATOMER SUBUNIT EPSILON"/>
    <property type="match status" value="1"/>
</dbReference>
<keyword evidence="10 11" id="KW-0968">Cytoplasmic vesicle</keyword>
<evidence type="ECO:0000313" key="13">
    <source>
        <dbReference type="Proteomes" id="UP001217754"/>
    </source>
</evidence>